<gene>
    <name evidence="1" type="ORF">SFRICE_033165</name>
</gene>
<dbReference type="EMBL" id="ODYU01000829">
    <property type="protein sequence ID" value="SOQ36190.1"/>
    <property type="molecule type" value="Genomic_DNA"/>
</dbReference>
<sequence length="150" mass="17097">MALATVPKYRKLIDINKHSEYPVSSSNDSHEVCPNSYYISPSPSQLKRGNSPYKKLDTIKPSTKDRVCIDVVKTGESIAFFSSHDVIPNLLGQQWIRNQLHKVVKSVDRRMHTFKSLYLLPYGQGRVETRLGVLPATHRASVAQHWPRKL</sequence>
<dbReference type="AlphaFoldDB" id="A0A2H1V5R9"/>
<evidence type="ECO:0000313" key="1">
    <source>
        <dbReference type="EMBL" id="SOQ36190.1"/>
    </source>
</evidence>
<organism evidence="1">
    <name type="scientific">Spodoptera frugiperda</name>
    <name type="common">Fall armyworm</name>
    <dbReference type="NCBI Taxonomy" id="7108"/>
    <lineage>
        <taxon>Eukaryota</taxon>
        <taxon>Metazoa</taxon>
        <taxon>Ecdysozoa</taxon>
        <taxon>Arthropoda</taxon>
        <taxon>Hexapoda</taxon>
        <taxon>Insecta</taxon>
        <taxon>Pterygota</taxon>
        <taxon>Neoptera</taxon>
        <taxon>Endopterygota</taxon>
        <taxon>Lepidoptera</taxon>
        <taxon>Glossata</taxon>
        <taxon>Ditrysia</taxon>
        <taxon>Noctuoidea</taxon>
        <taxon>Noctuidae</taxon>
        <taxon>Amphipyrinae</taxon>
        <taxon>Spodoptera</taxon>
    </lineage>
</organism>
<proteinExistence type="predicted"/>
<accession>A0A2H1V5R9</accession>
<name>A0A2H1V5R9_SPOFR</name>
<reference evidence="1" key="1">
    <citation type="submission" date="2016-07" db="EMBL/GenBank/DDBJ databases">
        <authorList>
            <person name="Bretaudeau A."/>
        </authorList>
    </citation>
    <scope>NUCLEOTIDE SEQUENCE</scope>
    <source>
        <strain evidence="1">Rice</strain>
        <tissue evidence="1">Whole body</tissue>
    </source>
</reference>
<protein>
    <submittedName>
        <fullName evidence="1">SFRICE_033165</fullName>
    </submittedName>
</protein>